<dbReference type="STRING" id="543379.A0A232F3M7"/>
<dbReference type="Gene3D" id="2.30.29.30">
    <property type="entry name" value="Pleckstrin-homology domain (PH domain)/Phosphotyrosine-binding domain (PTB)"/>
    <property type="match status" value="1"/>
</dbReference>
<evidence type="ECO:0000256" key="2">
    <source>
        <dbReference type="SAM" id="MobiDB-lite"/>
    </source>
</evidence>
<protein>
    <recommendedName>
        <fullName evidence="5">Capon-like protein</fullName>
    </recommendedName>
</protein>
<feature type="region of interest" description="Disordered" evidence="2">
    <location>
        <begin position="1"/>
        <end position="33"/>
    </location>
</feature>
<evidence type="ECO:0008006" key="5">
    <source>
        <dbReference type="Google" id="ProtNLM"/>
    </source>
</evidence>
<organism evidence="3 4">
    <name type="scientific">Trichomalopsis sarcophagae</name>
    <dbReference type="NCBI Taxonomy" id="543379"/>
    <lineage>
        <taxon>Eukaryota</taxon>
        <taxon>Metazoa</taxon>
        <taxon>Ecdysozoa</taxon>
        <taxon>Arthropoda</taxon>
        <taxon>Hexapoda</taxon>
        <taxon>Insecta</taxon>
        <taxon>Pterygota</taxon>
        <taxon>Neoptera</taxon>
        <taxon>Endopterygota</taxon>
        <taxon>Hymenoptera</taxon>
        <taxon>Apocrita</taxon>
        <taxon>Proctotrupomorpha</taxon>
        <taxon>Chalcidoidea</taxon>
        <taxon>Pteromalidae</taxon>
        <taxon>Pteromalinae</taxon>
        <taxon>Trichomalopsis</taxon>
    </lineage>
</organism>
<sequence length="643" mass="70512">MLSRRGRSASPGDPLSQDSPGVPCVETPKGRKKFSFKEPEIMGFLGFRRMSLMRRPPQLQHLRSKSLQPPSRKAPPQETVARARELEELESQAMRVVRTVGQAFEVCHKLSLNNPSGANADEQQRNEKDRVGNCDGENHDGEHYADDRDEFASLQPQPSPSSVHKGPFLSLPNDLENIIPLSNISLLGDAEESILDQPCHPLRSHHEVTTTTTAPTSTCPASPLRQSPLGIADHQLMNGELTALKHEIQLLRERLDQQSQQTRAAVAHARLLQDQLAAETAARVEAQARTHQLLVQNKELLEHIAALVSHLREHERITGVVTTSSAVGQPPGPGQITSTGPPTTLPDIAGLGQYNSPWDPSHSPAAVCSSHLYSPLESYYSGLAAGAAAAAAVNSPLGYSTMPLPNVNGYVDELRYQSQLWDNLRAAAASPVFGSPMMGRYCQPPLPGFNLPPTGRPRSAQPPASPSSTLPRPSRHPRSPSSYHNYQQSPQQSPQHRSLTPRSRSLERPFNTTESQEASFIKPLPNTRNQSTNTTGKPSSLNLKNNLHELMRPLVLDSPRLGRNSNRNLHQESNCNGHLSIAVQTEPCYMQSHGKCPVILLTESKAEDGEDCMPKIVESEDSGEEERNDDVAELPVLLRRNSQ</sequence>
<feature type="coiled-coil region" evidence="1">
    <location>
        <begin position="234"/>
        <end position="261"/>
    </location>
</feature>
<evidence type="ECO:0000256" key="1">
    <source>
        <dbReference type="SAM" id="Coils"/>
    </source>
</evidence>
<feature type="compositionally biased region" description="Basic and acidic residues" evidence="2">
    <location>
        <begin position="122"/>
        <end position="144"/>
    </location>
</feature>
<dbReference type="GO" id="GO:0050998">
    <property type="term" value="F:nitric-oxide synthase binding"/>
    <property type="evidence" value="ECO:0007669"/>
    <property type="project" value="TreeGrafter"/>
</dbReference>
<feature type="region of interest" description="Disordered" evidence="2">
    <location>
        <begin position="59"/>
        <end position="80"/>
    </location>
</feature>
<feature type="compositionally biased region" description="Acidic residues" evidence="2">
    <location>
        <begin position="619"/>
        <end position="632"/>
    </location>
</feature>
<evidence type="ECO:0000313" key="3">
    <source>
        <dbReference type="EMBL" id="OXU25351.1"/>
    </source>
</evidence>
<keyword evidence="4" id="KW-1185">Reference proteome</keyword>
<proteinExistence type="predicted"/>
<feature type="compositionally biased region" description="Low complexity" evidence="2">
    <location>
        <begin position="456"/>
        <end position="472"/>
    </location>
</feature>
<dbReference type="InterPro" id="IPR051133">
    <property type="entry name" value="Adapter_Engulfment-Domain"/>
</dbReference>
<feature type="compositionally biased region" description="Low complexity" evidence="2">
    <location>
        <begin position="479"/>
        <end position="496"/>
    </location>
</feature>
<reference evidence="3 4" key="1">
    <citation type="journal article" date="2017" name="Curr. Biol.">
        <title>The Evolution of Venom by Co-option of Single-Copy Genes.</title>
        <authorList>
            <person name="Martinson E.O."/>
            <person name="Mrinalini"/>
            <person name="Kelkar Y.D."/>
            <person name="Chang C.H."/>
            <person name="Werren J.H."/>
        </authorList>
    </citation>
    <scope>NUCLEOTIDE SEQUENCE [LARGE SCALE GENOMIC DNA]</scope>
    <source>
        <strain evidence="3 4">Alberta</strain>
        <tissue evidence="3">Whole body</tissue>
    </source>
</reference>
<dbReference type="PANTHER" id="PTHR11232">
    <property type="entry name" value="PHOSPHOTYROSINE INTERACTION DOMAIN-CONTAINING FAMILY MEMBER"/>
    <property type="match status" value="1"/>
</dbReference>
<gene>
    <name evidence="3" type="ORF">TSAR_010632</name>
</gene>
<dbReference type="PANTHER" id="PTHR11232:SF17">
    <property type="entry name" value="CAPON-LIKE PROTEIN"/>
    <property type="match status" value="1"/>
</dbReference>
<feature type="region of interest" description="Disordered" evidence="2">
    <location>
        <begin position="112"/>
        <end position="144"/>
    </location>
</feature>
<dbReference type="EMBL" id="NNAY01001047">
    <property type="protein sequence ID" value="OXU25351.1"/>
    <property type="molecule type" value="Genomic_DNA"/>
</dbReference>
<feature type="region of interest" description="Disordered" evidence="2">
    <location>
        <begin position="444"/>
        <end position="542"/>
    </location>
</feature>
<feature type="region of interest" description="Disordered" evidence="2">
    <location>
        <begin position="616"/>
        <end position="643"/>
    </location>
</feature>
<dbReference type="AlphaFoldDB" id="A0A232F3M7"/>
<keyword evidence="1" id="KW-0175">Coiled coil</keyword>
<feature type="compositionally biased region" description="Polar residues" evidence="2">
    <location>
        <begin position="526"/>
        <end position="542"/>
    </location>
</feature>
<dbReference type="Proteomes" id="UP000215335">
    <property type="component" value="Unassembled WGS sequence"/>
</dbReference>
<name>A0A232F3M7_9HYME</name>
<comment type="caution">
    <text evidence="3">The sequence shown here is derived from an EMBL/GenBank/DDBJ whole genome shotgun (WGS) entry which is preliminary data.</text>
</comment>
<dbReference type="OrthoDB" id="10030336at2759"/>
<accession>A0A232F3M7</accession>
<dbReference type="InterPro" id="IPR011993">
    <property type="entry name" value="PH-like_dom_sf"/>
</dbReference>
<evidence type="ECO:0000313" key="4">
    <source>
        <dbReference type="Proteomes" id="UP000215335"/>
    </source>
</evidence>